<dbReference type="PANTHER" id="PTHR10293:SF72">
    <property type="entry name" value="MONOTHIOL GLUTAREDOXIN-S14, CHLOROPLASTIC"/>
    <property type="match status" value="1"/>
</dbReference>
<keyword evidence="4 8" id="KW-0408">Iron</keyword>
<dbReference type="OrthoDB" id="9804115at2"/>
<evidence type="ECO:0000313" key="11">
    <source>
        <dbReference type="Proteomes" id="UP000245539"/>
    </source>
</evidence>
<sequence length="115" mass="12707">MDVMDRIKSAVDENPVIIFMKGSPKLPQCGFSSRTAQALMACGEEFAYVDVIQDPEIFQNLPRFADWPTFPQVYVAGELIGGCDITLEMFESGELPKMIKEARTAAGLEINEQSA</sequence>
<dbReference type="InterPro" id="IPR002109">
    <property type="entry name" value="Glutaredoxin"/>
</dbReference>
<evidence type="ECO:0000256" key="5">
    <source>
        <dbReference type="ARBA" id="ARBA00023014"/>
    </source>
</evidence>
<dbReference type="Gene3D" id="3.40.30.10">
    <property type="entry name" value="Glutaredoxin"/>
    <property type="match status" value="1"/>
</dbReference>
<comment type="similarity">
    <text evidence="1 7">Belongs to the glutaredoxin family. Monothiol subfamily.</text>
</comment>
<dbReference type="GO" id="GO:0046872">
    <property type="term" value="F:metal ion binding"/>
    <property type="evidence" value="ECO:0007669"/>
    <property type="project" value="UniProtKB-KW"/>
</dbReference>
<gene>
    <name evidence="10" type="primary">grxD</name>
    <name evidence="10" type="ORF">DKW60_10050</name>
</gene>
<evidence type="ECO:0000259" key="9">
    <source>
        <dbReference type="Pfam" id="PF00462"/>
    </source>
</evidence>
<dbReference type="GO" id="GO:0015036">
    <property type="term" value="F:disulfide oxidoreductase activity"/>
    <property type="evidence" value="ECO:0007669"/>
    <property type="project" value="InterPro"/>
</dbReference>
<keyword evidence="6" id="KW-0676">Redox-active center</keyword>
<keyword evidence="5 8" id="KW-0411">Iron-sulfur</keyword>
<dbReference type="InterPro" id="IPR014434">
    <property type="entry name" value="Monothiol_GRX"/>
</dbReference>
<dbReference type="NCBIfam" id="TIGR00365">
    <property type="entry name" value="Grx4 family monothiol glutaredoxin"/>
    <property type="match status" value="1"/>
</dbReference>
<dbReference type="Pfam" id="PF00462">
    <property type="entry name" value="Glutaredoxin"/>
    <property type="match status" value="1"/>
</dbReference>
<feature type="domain" description="Glutaredoxin" evidence="9">
    <location>
        <begin position="16"/>
        <end position="80"/>
    </location>
</feature>
<dbReference type="PANTHER" id="PTHR10293">
    <property type="entry name" value="GLUTAREDOXIN FAMILY MEMBER"/>
    <property type="match status" value="1"/>
</dbReference>
<dbReference type="GO" id="GO:0051537">
    <property type="term" value="F:2 iron, 2 sulfur cluster binding"/>
    <property type="evidence" value="ECO:0007669"/>
    <property type="project" value="UniProtKB-KW"/>
</dbReference>
<dbReference type="PIRSF" id="PIRSF005894">
    <property type="entry name" value="Monothiol_GRX"/>
    <property type="match status" value="1"/>
</dbReference>
<evidence type="ECO:0000313" key="10">
    <source>
        <dbReference type="EMBL" id="PWQ97705.1"/>
    </source>
</evidence>
<evidence type="ECO:0000256" key="6">
    <source>
        <dbReference type="ARBA" id="ARBA00023284"/>
    </source>
</evidence>
<dbReference type="RefSeq" id="WP_109837521.1">
    <property type="nucleotide sequence ID" value="NZ_QGKM01000023.1"/>
</dbReference>
<dbReference type="EMBL" id="QGKM01000023">
    <property type="protein sequence ID" value="PWQ97705.1"/>
    <property type="molecule type" value="Genomic_DNA"/>
</dbReference>
<evidence type="ECO:0000256" key="1">
    <source>
        <dbReference type="ARBA" id="ARBA00009630"/>
    </source>
</evidence>
<feature type="binding site" evidence="8">
    <location>
        <position position="29"/>
    </location>
    <ligand>
        <name>[2Fe-2S] cluster</name>
        <dbReference type="ChEBI" id="CHEBI:190135"/>
        <note>ligand shared between dimeric partners</note>
    </ligand>
</feature>
<dbReference type="SUPFAM" id="SSF52833">
    <property type="entry name" value="Thioredoxin-like"/>
    <property type="match status" value="1"/>
</dbReference>
<dbReference type="PROSITE" id="PS51354">
    <property type="entry name" value="GLUTAREDOXIN_2"/>
    <property type="match status" value="1"/>
</dbReference>
<organism evidence="10 11">
    <name type="scientific">Leucothrix pacifica</name>
    <dbReference type="NCBI Taxonomy" id="1247513"/>
    <lineage>
        <taxon>Bacteria</taxon>
        <taxon>Pseudomonadati</taxon>
        <taxon>Pseudomonadota</taxon>
        <taxon>Gammaproteobacteria</taxon>
        <taxon>Thiotrichales</taxon>
        <taxon>Thiotrichaceae</taxon>
        <taxon>Leucothrix</taxon>
    </lineage>
</organism>
<evidence type="ECO:0000256" key="2">
    <source>
        <dbReference type="ARBA" id="ARBA00022714"/>
    </source>
</evidence>
<keyword evidence="2 8" id="KW-0001">2Fe-2S</keyword>
<reference evidence="10 11" key="1">
    <citation type="submission" date="2018-05" db="EMBL/GenBank/DDBJ databases">
        <title>Leucothrix arctica sp. nov., isolated from Arctic seawater.</title>
        <authorList>
            <person name="Choi A."/>
            <person name="Baek K."/>
        </authorList>
    </citation>
    <scope>NUCLEOTIDE SEQUENCE [LARGE SCALE GENOMIC DNA]</scope>
    <source>
        <strain evidence="10 11">JCM 18388</strain>
    </source>
</reference>
<proteinExistence type="inferred from homology"/>
<evidence type="ECO:0000256" key="8">
    <source>
        <dbReference type="PIRSR" id="PIRSR005894-2"/>
    </source>
</evidence>
<dbReference type="CDD" id="cd03028">
    <property type="entry name" value="GRX_PICOT_like"/>
    <property type="match status" value="1"/>
</dbReference>
<evidence type="ECO:0000256" key="3">
    <source>
        <dbReference type="ARBA" id="ARBA00022723"/>
    </source>
</evidence>
<keyword evidence="3 8" id="KW-0479">Metal-binding</keyword>
<keyword evidence="11" id="KW-1185">Reference proteome</keyword>
<evidence type="ECO:0000256" key="7">
    <source>
        <dbReference type="PIRNR" id="PIRNR005894"/>
    </source>
</evidence>
<dbReference type="InterPro" id="IPR033658">
    <property type="entry name" value="GRX_PICOT-like"/>
</dbReference>
<dbReference type="InterPro" id="IPR036249">
    <property type="entry name" value="Thioredoxin-like_sf"/>
</dbReference>
<evidence type="ECO:0000256" key="4">
    <source>
        <dbReference type="ARBA" id="ARBA00023004"/>
    </source>
</evidence>
<name>A0A317CGK7_9GAMM</name>
<protein>
    <recommendedName>
        <fullName evidence="7">Glutaredoxin</fullName>
    </recommendedName>
</protein>
<accession>A0A317CGK7</accession>
<comment type="caution">
    <text evidence="10">The sequence shown here is derived from an EMBL/GenBank/DDBJ whole genome shotgun (WGS) entry which is preliminary data.</text>
</comment>
<dbReference type="AlphaFoldDB" id="A0A317CGK7"/>
<dbReference type="Proteomes" id="UP000245539">
    <property type="component" value="Unassembled WGS sequence"/>
</dbReference>
<dbReference type="InterPro" id="IPR004480">
    <property type="entry name" value="Monothiol_GRX-rel"/>
</dbReference>